<evidence type="ECO:0000259" key="6">
    <source>
        <dbReference type="Pfam" id="PF00575"/>
    </source>
</evidence>
<evidence type="ECO:0000256" key="4">
    <source>
        <dbReference type="ARBA" id="ARBA00023163"/>
    </source>
</evidence>
<keyword evidence="9" id="KW-1185">Reference proteome</keyword>
<dbReference type="GO" id="GO:0003968">
    <property type="term" value="F:RNA-directed RNA polymerase activity"/>
    <property type="evidence" value="ECO:0007669"/>
    <property type="project" value="EnsemblFungi"/>
</dbReference>
<dbReference type="InterPro" id="IPR005576">
    <property type="entry name" value="Rpb7-like_N"/>
</dbReference>
<reference evidence="8 9" key="1">
    <citation type="submission" date="2016-08" db="EMBL/GenBank/DDBJ databases">
        <title>A Parts List for Fungal Cellulosomes Revealed by Comparative Genomics.</title>
        <authorList>
            <consortium name="DOE Joint Genome Institute"/>
            <person name="Haitjema C.H."/>
            <person name="Gilmore S.P."/>
            <person name="Henske J.K."/>
            <person name="Solomon K.V."/>
            <person name="De Groot R."/>
            <person name="Kuo A."/>
            <person name="Mondo S.J."/>
            <person name="Salamov A.A."/>
            <person name="Labutti K."/>
            <person name="Zhao Z."/>
            <person name="Chiniquy J."/>
            <person name="Barry K."/>
            <person name="Brewer H.M."/>
            <person name="Purvine S.O."/>
            <person name="Wright A.T."/>
            <person name="Boxma B."/>
            <person name="Van Alen T."/>
            <person name="Hackstein J.H."/>
            <person name="Baker S.E."/>
            <person name="Grigoriev I.V."/>
            <person name="O'Malley M.A."/>
        </authorList>
    </citation>
    <scope>NUCLEOTIDE SEQUENCE [LARGE SCALE GENOMIC DNA]</scope>
    <source>
        <strain evidence="8 9">S4</strain>
    </source>
</reference>
<dbReference type="PANTHER" id="PTHR12709:SF4">
    <property type="entry name" value="DNA-DIRECTED RNA POLYMERASE II SUBUNIT RPB7"/>
    <property type="match status" value="1"/>
</dbReference>
<evidence type="ECO:0000256" key="5">
    <source>
        <dbReference type="ARBA" id="ARBA00023242"/>
    </source>
</evidence>
<dbReference type="Pfam" id="PF03876">
    <property type="entry name" value="SHS2_Rpb7-N"/>
    <property type="match status" value="1"/>
</dbReference>
<dbReference type="GO" id="GO:0003697">
    <property type="term" value="F:single-stranded DNA binding"/>
    <property type="evidence" value="ECO:0007669"/>
    <property type="project" value="EnsemblFungi"/>
</dbReference>
<sequence>MFFLKTLTHTILLHPQYFGPNIQACLIRRLHDEVEGTCSGRFGFIISVIEITSISRGMLHPTSGFAEFKIVYKAIVFKPFKNQVVDGIVTTVNKMGFFVEVGPVTVFVSNHLIPSDMKFDPNSNPPSYVSVDGENQQRIVNNANVRLKIVGTRVDATEIFAIGTIKEDYLGCI</sequence>
<dbReference type="Proteomes" id="UP000193944">
    <property type="component" value="Unassembled WGS sequence"/>
</dbReference>
<feature type="domain" description="RNA polymerase Rpb7-like N-terminal" evidence="7">
    <location>
        <begin position="9"/>
        <end position="64"/>
    </location>
</feature>
<dbReference type="Pfam" id="PF00575">
    <property type="entry name" value="S1"/>
    <property type="match status" value="1"/>
</dbReference>
<organism evidence="8 9">
    <name type="scientific">Anaeromyces robustus</name>
    <dbReference type="NCBI Taxonomy" id="1754192"/>
    <lineage>
        <taxon>Eukaryota</taxon>
        <taxon>Fungi</taxon>
        <taxon>Fungi incertae sedis</taxon>
        <taxon>Chytridiomycota</taxon>
        <taxon>Chytridiomycota incertae sedis</taxon>
        <taxon>Neocallimastigomycetes</taxon>
        <taxon>Neocallimastigales</taxon>
        <taxon>Neocallimastigaceae</taxon>
        <taxon>Anaeromyces</taxon>
    </lineage>
</organism>
<evidence type="ECO:0008006" key="10">
    <source>
        <dbReference type="Google" id="ProtNLM"/>
    </source>
</evidence>
<comment type="subcellular location">
    <subcellularLocation>
        <location evidence="1">Nucleus</location>
    </subcellularLocation>
</comment>
<gene>
    <name evidence="8" type="ORF">BCR32DRAFT_263518</name>
</gene>
<dbReference type="PANTHER" id="PTHR12709">
    <property type="entry name" value="DNA-DIRECTED RNA POLYMERASE II, III"/>
    <property type="match status" value="1"/>
</dbReference>
<dbReference type="SUPFAM" id="SSF88798">
    <property type="entry name" value="N-terminal, heterodimerisation domain of RBP7 (RpoE)"/>
    <property type="match status" value="1"/>
</dbReference>
<dbReference type="STRING" id="1754192.A0A1Y1VVV2"/>
<evidence type="ECO:0000313" key="9">
    <source>
        <dbReference type="Proteomes" id="UP000193944"/>
    </source>
</evidence>
<keyword evidence="4" id="KW-0804">Transcription</keyword>
<dbReference type="Gene3D" id="3.30.1490.120">
    <property type="entry name" value="RNA polymerase Rpb7-like, N-terminal domain"/>
    <property type="match status" value="1"/>
</dbReference>
<dbReference type="OrthoDB" id="1162399at2759"/>
<accession>A0A1Y1VVV2</accession>
<dbReference type="GO" id="GO:0003727">
    <property type="term" value="F:single-stranded RNA binding"/>
    <property type="evidence" value="ECO:0007669"/>
    <property type="project" value="EnsemblFungi"/>
</dbReference>
<proteinExistence type="inferred from homology"/>
<dbReference type="GO" id="GO:0060213">
    <property type="term" value="P:positive regulation of nuclear-transcribed mRNA poly(A) tail shortening"/>
    <property type="evidence" value="ECO:0007669"/>
    <property type="project" value="EnsemblFungi"/>
</dbReference>
<evidence type="ECO:0000256" key="3">
    <source>
        <dbReference type="ARBA" id="ARBA00022478"/>
    </source>
</evidence>
<dbReference type="GO" id="GO:0000932">
    <property type="term" value="C:P-body"/>
    <property type="evidence" value="ECO:0007669"/>
    <property type="project" value="EnsemblFungi"/>
</dbReference>
<dbReference type="GO" id="GO:0005665">
    <property type="term" value="C:RNA polymerase II, core complex"/>
    <property type="evidence" value="ECO:0007669"/>
    <property type="project" value="EnsemblFungi"/>
</dbReference>
<dbReference type="GO" id="GO:0006367">
    <property type="term" value="P:transcription initiation at RNA polymerase II promoter"/>
    <property type="evidence" value="ECO:0007669"/>
    <property type="project" value="EnsemblFungi"/>
</dbReference>
<dbReference type="Gene3D" id="2.40.50.140">
    <property type="entry name" value="Nucleic acid-binding proteins"/>
    <property type="match status" value="1"/>
</dbReference>
<dbReference type="GO" id="GO:0006368">
    <property type="term" value="P:transcription elongation by RNA polymerase II"/>
    <property type="evidence" value="ECO:0007669"/>
    <property type="project" value="EnsemblFungi"/>
</dbReference>
<keyword evidence="5" id="KW-0539">Nucleus</keyword>
<dbReference type="EMBL" id="MCFG01000463">
    <property type="protein sequence ID" value="ORX65400.1"/>
    <property type="molecule type" value="Genomic_DNA"/>
</dbReference>
<dbReference type="SUPFAM" id="SSF50249">
    <property type="entry name" value="Nucleic acid-binding proteins"/>
    <property type="match status" value="1"/>
</dbReference>
<dbReference type="CDD" id="cd04462">
    <property type="entry name" value="S1_RNAPII_Rpb7"/>
    <property type="match status" value="1"/>
</dbReference>
<dbReference type="InterPro" id="IPR045113">
    <property type="entry name" value="Rpb7-like"/>
</dbReference>
<dbReference type="GO" id="GO:0031369">
    <property type="term" value="F:translation initiation factor binding"/>
    <property type="evidence" value="ECO:0007669"/>
    <property type="project" value="EnsemblFungi"/>
</dbReference>
<dbReference type="InterPro" id="IPR003029">
    <property type="entry name" value="S1_domain"/>
</dbReference>
<feature type="domain" description="S1 motif" evidence="6">
    <location>
        <begin position="78"/>
        <end position="157"/>
    </location>
</feature>
<dbReference type="InterPro" id="IPR012340">
    <property type="entry name" value="NA-bd_OB-fold"/>
</dbReference>
<evidence type="ECO:0000256" key="1">
    <source>
        <dbReference type="ARBA" id="ARBA00004123"/>
    </source>
</evidence>
<dbReference type="InterPro" id="IPR036898">
    <property type="entry name" value="RNA_pol_Rpb7-like_N_sf"/>
</dbReference>
<dbReference type="AlphaFoldDB" id="A0A1Y1VVV2"/>
<name>A0A1Y1VVV2_9FUNG</name>
<dbReference type="CDD" id="cd04329">
    <property type="entry name" value="RNAP_II_Rpb7_N"/>
    <property type="match status" value="1"/>
</dbReference>
<evidence type="ECO:0000313" key="8">
    <source>
        <dbReference type="EMBL" id="ORX65400.1"/>
    </source>
</evidence>
<protein>
    <recommendedName>
        <fullName evidence="10">DNA-directed RNA polymerase II subunit RPB7</fullName>
    </recommendedName>
</protein>
<reference evidence="8 9" key="2">
    <citation type="submission" date="2016-08" db="EMBL/GenBank/DDBJ databases">
        <title>Pervasive Adenine N6-methylation of Active Genes in Fungi.</title>
        <authorList>
            <consortium name="DOE Joint Genome Institute"/>
            <person name="Mondo S.J."/>
            <person name="Dannebaum R.O."/>
            <person name="Kuo R.C."/>
            <person name="Labutti K."/>
            <person name="Haridas S."/>
            <person name="Kuo A."/>
            <person name="Salamov A."/>
            <person name="Ahrendt S.R."/>
            <person name="Lipzen A."/>
            <person name="Sullivan W."/>
            <person name="Andreopoulos W.B."/>
            <person name="Clum A."/>
            <person name="Lindquist E."/>
            <person name="Daum C."/>
            <person name="Ramamoorthy G.K."/>
            <person name="Gryganskyi A."/>
            <person name="Culley D."/>
            <person name="Magnuson J.K."/>
            <person name="James T.Y."/>
            <person name="O'Malley M.A."/>
            <person name="Stajich J.E."/>
            <person name="Spatafora J.W."/>
            <person name="Visel A."/>
            <person name="Grigoriev I.V."/>
        </authorList>
    </citation>
    <scope>NUCLEOTIDE SEQUENCE [LARGE SCALE GENOMIC DNA]</scope>
    <source>
        <strain evidence="8 9">S4</strain>
    </source>
</reference>
<dbReference type="FunFam" id="3.30.1490.120:FF:000001">
    <property type="entry name" value="DNA-directed RNA polymerase II subunit RPB7"/>
    <property type="match status" value="1"/>
</dbReference>
<dbReference type="FunFam" id="2.40.50.140:FF:000043">
    <property type="entry name" value="DNA-directed RNA polymerase II subunit RPB7"/>
    <property type="match status" value="1"/>
</dbReference>
<keyword evidence="3" id="KW-0240">DNA-directed RNA polymerase</keyword>
<comment type="similarity">
    <text evidence="2">Belongs to the eukaryotic RPB7/RPC8 RNA polymerase subunit family.</text>
</comment>
<dbReference type="GO" id="GO:1990328">
    <property type="term" value="C:RPB4-RPB7 complex"/>
    <property type="evidence" value="ECO:0007669"/>
    <property type="project" value="EnsemblFungi"/>
</dbReference>
<dbReference type="GO" id="GO:0045948">
    <property type="term" value="P:positive regulation of translational initiation"/>
    <property type="evidence" value="ECO:0007669"/>
    <property type="project" value="EnsemblFungi"/>
</dbReference>
<dbReference type="GO" id="GO:0000956">
    <property type="term" value="P:nuclear-transcribed mRNA catabolic process"/>
    <property type="evidence" value="ECO:0007669"/>
    <property type="project" value="EnsemblFungi"/>
</dbReference>
<comment type="caution">
    <text evidence="8">The sequence shown here is derived from an EMBL/GenBank/DDBJ whole genome shotgun (WGS) entry which is preliminary data.</text>
</comment>
<dbReference type="GO" id="GO:0010590">
    <property type="term" value="P:regulation of septum digestion after cytokinesis"/>
    <property type="evidence" value="ECO:0007669"/>
    <property type="project" value="EnsemblFungi"/>
</dbReference>
<evidence type="ECO:0000256" key="2">
    <source>
        <dbReference type="ARBA" id="ARBA00009307"/>
    </source>
</evidence>
<evidence type="ECO:0000259" key="7">
    <source>
        <dbReference type="Pfam" id="PF03876"/>
    </source>
</evidence>